<name>A0A251ZZS7_9PROT</name>
<dbReference type="RefSeq" id="WP_086552812.1">
    <property type="nucleotide sequence ID" value="NZ_JAMZAE010000003.1"/>
</dbReference>
<sequence>MKQSDNLGIFTKIIAQNASAAEMSAVPEEQATAGDGTASISTGFPPETFLPRGAGGVPPRGQDMNGFLNRLSRAIQVLQAGYIGPFNATFAAAIKGYPAGAVVSGLVPGTFWVSTADNNITTPGASGALWKSLFDGYITQTWADGQYQPLLNFTPVQQGGANGIGTNKTCLGWASSGSGRLHYAIDGLDQGDLANISDLPTFVVMGSSNPNTSWVSGSISFVAKRAGFLKLDINAGNDSGSRMDGTRTQVNVGGVTAVQGGGNTGATGLFIGSYIYTFNAGATVIMNMTIAFLNSSANNQMYASGLVCYV</sequence>
<accession>A0A251ZZS7</accession>
<comment type="caution">
    <text evidence="2">The sequence shown here is derived from an EMBL/GenBank/DDBJ whole genome shotgun (WGS) entry which is preliminary data.</text>
</comment>
<organism evidence="2 3">
    <name type="scientific">Acetobacter orientalis</name>
    <dbReference type="NCBI Taxonomy" id="146474"/>
    <lineage>
        <taxon>Bacteria</taxon>
        <taxon>Pseudomonadati</taxon>
        <taxon>Pseudomonadota</taxon>
        <taxon>Alphaproteobacteria</taxon>
        <taxon>Acetobacterales</taxon>
        <taxon>Acetobacteraceae</taxon>
        <taxon>Acetobacter</taxon>
    </lineage>
</organism>
<reference evidence="2 3" key="1">
    <citation type="submission" date="2014-06" db="EMBL/GenBank/DDBJ databases">
        <authorList>
            <person name="Ju J."/>
            <person name="Zhang J."/>
        </authorList>
    </citation>
    <scope>NUCLEOTIDE SEQUENCE [LARGE SCALE GENOMIC DNA]</scope>
    <source>
        <strain evidence="2">DmW_045</strain>
    </source>
</reference>
<evidence type="ECO:0008006" key="4">
    <source>
        <dbReference type="Google" id="ProtNLM"/>
    </source>
</evidence>
<dbReference type="EMBL" id="JOMO01000037">
    <property type="protein sequence ID" value="OUI80240.1"/>
    <property type="molecule type" value="Genomic_DNA"/>
</dbReference>
<evidence type="ECO:0000313" key="3">
    <source>
        <dbReference type="Proteomes" id="UP000194639"/>
    </source>
</evidence>
<evidence type="ECO:0000313" key="2">
    <source>
        <dbReference type="EMBL" id="OUI80240.1"/>
    </source>
</evidence>
<feature type="region of interest" description="Disordered" evidence="1">
    <location>
        <begin position="25"/>
        <end position="45"/>
    </location>
</feature>
<dbReference type="AlphaFoldDB" id="A0A251ZZS7"/>
<protein>
    <recommendedName>
        <fullName evidence="4">Tail fiber protein</fullName>
    </recommendedName>
</protein>
<proteinExistence type="predicted"/>
<dbReference type="Proteomes" id="UP000194639">
    <property type="component" value="Unassembled WGS sequence"/>
</dbReference>
<gene>
    <name evidence="2" type="ORF">HK12_09440</name>
</gene>
<evidence type="ECO:0000256" key="1">
    <source>
        <dbReference type="SAM" id="MobiDB-lite"/>
    </source>
</evidence>